<dbReference type="Pfam" id="PF06080">
    <property type="entry name" value="DUF938"/>
    <property type="match status" value="1"/>
</dbReference>
<dbReference type="GO" id="GO:0008168">
    <property type="term" value="F:methyltransferase activity"/>
    <property type="evidence" value="ECO:0007669"/>
    <property type="project" value="UniProtKB-KW"/>
</dbReference>
<evidence type="ECO:0000313" key="1">
    <source>
        <dbReference type="EMBL" id="MCP8899861.1"/>
    </source>
</evidence>
<dbReference type="InterPro" id="IPR029063">
    <property type="entry name" value="SAM-dependent_MTases_sf"/>
</dbReference>
<name>A0A9X2KTF2_9GAMM</name>
<sequence>MSLPFSQACENNKDPILAILKSAFAKSSRILEVGSGTGQHAVYFAPNLPHVIWQTSDLEINHAGINQWINAEPSDNLHRPVVFDLSNPQWPGKFNGVYSANTAHIVSWPLVQNLFHEVGQHLPQGGVFALYGPFNYGGKYTSDSNAAFDQMLRERDPASGIRDFEKIEALANENGLTLKEDCAMPANNRLLLWSKL</sequence>
<dbReference type="SUPFAM" id="SSF53335">
    <property type="entry name" value="S-adenosyl-L-methionine-dependent methyltransferases"/>
    <property type="match status" value="1"/>
</dbReference>
<reference evidence="1" key="1">
    <citation type="submission" date="2022-05" db="EMBL/GenBank/DDBJ databases">
        <authorList>
            <person name="Sun H.-N."/>
        </authorList>
    </citation>
    <scope>NUCLEOTIDE SEQUENCE</scope>
    <source>
        <strain evidence="1">HB14</strain>
    </source>
</reference>
<proteinExistence type="predicted"/>
<dbReference type="Proteomes" id="UP001139319">
    <property type="component" value="Unassembled WGS sequence"/>
</dbReference>
<keyword evidence="1" id="KW-0489">Methyltransferase</keyword>
<dbReference type="RefSeq" id="WP_253968157.1">
    <property type="nucleotide sequence ID" value="NZ_JAMFTH010000003.1"/>
</dbReference>
<dbReference type="CDD" id="cd02440">
    <property type="entry name" value="AdoMet_MTases"/>
    <property type="match status" value="1"/>
</dbReference>
<comment type="caution">
    <text evidence="1">The sequence shown here is derived from an EMBL/GenBank/DDBJ whole genome shotgun (WGS) entry which is preliminary data.</text>
</comment>
<keyword evidence="2" id="KW-1185">Reference proteome</keyword>
<dbReference type="PANTHER" id="PTHR20974:SF0">
    <property type="entry name" value="UPF0585 PROTEIN CG18661"/>
    <property type="match status" value="1"/>
</dbReference>
<gene>
    <name evidence="1" type="ORF">M6D89_11180</name>
</gene>
<protein>
    <submittedName>
        <fullName evidence="1">Class I SAM-dependent methyltransferase</fullName>
    </submittedName>
</protein>
<dbReference type="Gene3D" id="3.40.50.150">
    <property type="entry name" value="Vaccinia Virus protein VP39"/>
    <property type="match status" value="1"/>
</dbReference>
<dbReference type="InterPro" id="IPR010342">
    <property type="entry name" value="DUF938"/>
</dbReference>
<dbReference type="AlphaFoldDB" id="A0A9X2KTF2"/>
<dbReference type="PANTHER" id="PTHR20974">
    <property type="entry name" value="UPF0585 PROTEIN CG18661"/>
    <property type="match status" value="1"/>
</dbReference>
<reference evidence="1" key="2">
    <citation type="submission" date="2023-01" db="EMBL/GenBank/DDBJ databases">
        <title>Gilvimarinus xylanilyticus HB14 isolated from Caulerpa lentillifera aquaculture base in Hainan, China.</title>
        <authorList>
            <person name="Zhang Y.-J."/>
        </authorList>
    </citation>
    <scope>NUCLEOTIDE SEQUENCE</scope>
    <source>
        <strain evidence="1">HB14</strain>
    </source>
</reference>
<keyword evidence="1" id="KW-0808">Transferase</keyword>
<dbReference type="GO" id="GO:0032259">
    <property type="term" value="P:methylation"/>
    <property type="evidence" value="ECO:0007669"/>
    <property type="project" value="UniProtKB-KW"/>
</dbReference>
<accession>A0A9X2KTF2</accession>
<dbReference type="EMBL" id="JAMFTH010000003">
    <property type="protein sequence ID" value="MCP8899861.1"/>
    <property type="molecule type" value="Genomic_DNA"/>
</dbReference>
<organism evidence="1 2">
    <name type="scientific">Gilvimarinus xylanilyticus</name>
    <dbReference type="NCBI Taxonomy" id="2944139"/>
    <lineage>
        <taxon>Bacteria</taxon>
        <taxon>Pseudomonadati</taxon>
        <taxon>Pseudomonadota</taxon>
        <taxon>Gammaproteobacteria</taxon>
        <taxon>Cellvibrionales</taxon>
        <taxon>Cellvibrionaceae</taxon>
        <taxon>Gilvimarinus</taxon>
    </lineage>
</organism>
<evidence type="ECO:0000313" key="2">
    <source>
        <dbReference type="Proteomes" id="UP001139319"/>
    </source>
</evidence>